<evidence type="ECO:0000313" key="2">
    <source>
        <dbReference type="Proteomes" id="UP000525298"/>
    </source>
</evidence>
<name>A0A7W0HJ55_9BACT</name>
<protein>
    <recommendedName>
        <fullName evidence="3">Conjugal transfer protein TraB</fullName>
    </recommendedName>
</protein>
<accession>A0A7W0HJ55</accession>
<dbReference type="RefSeq" id="WP_181549431.1">
    <property type="nucleotide sequence ID" value="NZ_JACDUS010000001.1"/>
</dbReference>
<keyword evidence="2" id="KW-1185">Reference proteome</keyword>
<dbReference type="AlphaFoldDB" id="A0A7W0HJ55"/>
<evidence type="ECO:0000313" key="1">
    <source>
        <dbReference type="EMBL" id="MBA2879726.1"/>
    </source>
</evidence>
<dbReference type="Proteomes" id="UP000525298">
    <property type="component" value="Unassembled WGS sequence"/>
</dbReference>
<organism evidence="1 2">
    <name type="scientific">Desulfosalsimonas propionicica</name>
    <dbReference type="NCBI Taxonomy" id="332175"/>
    <lineage>
        <taxon>Bacteria</taxon>
        <taxon>Pseudomonadati</taxon>
        <taxon>Thermodesulfobacteriota</taxon>
        <taxon>Desulfobacteria</taxon>
        <taxon>Desulfobacterales</taxon>
        <taxon>Desulfosalsimonadaceae</taxon>
        <taxon>Desulfosalsimonas</taxon>
    </lineage>
</organism>
<evidence type="ECO:0008006" key="3">
    <source>
        <dbReference type="Google" id="ProtNLM"/>
    </source>
</evidence>
<reference evidence="1 2" key="1">
    <citation type="submission" date="2020-07" db="EMBL/GenBank/DDBJ databases">
        <title>Genomic Encyclopedia of Type Strains, Phase IV (KMG-IV): sequencing the most valuable type-strain genomes for metagenomic binning, comparative biology and taxonomic classification.</title>
        <authorList>
            <person name="Goeker M."/>
        </authorList>
    </citation>
    <scope>NUCLEOTIDE SEQUENCE [LARGE SCALE GENOMIC DNA]</scope>
    <source>
        <strain evidence="1 2">DSM 17721</strain>
    </source>
</reference>
<dbReference type="EMBL" id="JACDUS010000001">
    <property type="protein sequence ID" value="MBA2879726.1"/>
    <property type="molecule type" value="Genomic_DNA"/>
</dbReference>
<gene>
    <name evidence="1" type="ORF">HNR65_000033</name>
</gene>
<proteinExistence type="predicted"/>
<comment type="caution">
    <text evidence="1">The sequence shown here is derived from an EMBL/GenBank/DDBJ whole genome shotgun (WGS) entry which is preliminary data.</text>
</comment>
<sequence length="58" mass="6740">MKQDELILKTVKEIVVKFIEVGTVSPSSFHDHFRNIYRTVEKSVHETHSEKPGQSRSE</sequence>